<proteinExistence type="predicted"/>
<name>A0A368SN96_SETIT</name>
<feature type="compositionally biased region" description="Acidic residues" evidence="1">
    <location>
        <begin position="276"/>
        <end position="295"/>
    </location>
</feature>
<reference evidence="2" key="2">
    <citation type="submission" date="2015-07" db="EMBL/GenBank/DDBJ databases">
        <authorList>
            <person name="Noorani M."/>
        </authorList>
    </citation>
    <scope>NUCLEOTIDE SEQUENCE</scope>
    <source>
        <strain evidence="2">Yugu1</strain>
    </source>
</reference>
<evidence type="ECO:0000313" key="2">
    <source>
        <dbReference type="EMBL" id="RCV43906.1"/>
    </source>
</evidence>
<evidence type="ECO:0000256" key="1">
    <source>
        <dbReference type="SAM" id="MobiDB-lite"/>
    </source>
</evidence>
<gene>
    <name evidence="2" type="ORF">SETIT_9G332000v2</name>
</gene>
<feature type="region of interest" description="Disordered" evidence="1">
    <location>
        <begin position="271"/>
        <end position="295"/>
    </location>
</feature>
<accession>A0A368SN96</accession>
<dbReference type="AlphaFoldDB" id="A0A368SN96"/>
<protein>
    <submittedName>
        <fullName evidence="2">Uncharacterized protein</fullName>
    </submittedName>
</protein>
<dbReference type="EMBL" id="CM003536">
    <property type="protein sequence ID" value="RCV43906.1"/>
    <property type="molecule type" value="Genomic_DNA"/>
</dbReference>
<reference evidence="2" key="1">
    <citation type="journal article" date="2012" name="Nat. Biotechnol.">
        <title>Reference genome sequence of the model plant Setaria.</title>
        <authorList>
            <person name="Bennetzen J.L."/>
            <person name="Schmutz J."/>
            <person name="Wang H."/>
            <person name="Percifield R."/>
            <person name="Hawkins J."/>
            <person name="Pontaroli A.C."/>
            <person name="Estep M."/>
            <person name="Feng L."/>
            <person name="Vaughn J.N."/>
            <person name="Grimwood J."/>
            <person name="Jenkins J."/>
            <person name="Barry K."/>
            <person name="Lindquist E."/>
            <person name="Hellsten U."/>
            <person name="Deshpande S."/>
            <person name="Wang X."/>
            <person name="Wu X."/>
            <person name="Mitros T."/>
            <person name="Triplett J."/>
            <person name="Yang X."/>
            <person name="Ye C.Y."/>
            <person name="Mauro-Herrera M."/>
            <person name="Wang L."/>
            <person name="Li P."/>
            <person name="Sharma M."/>
            <person name="Sharma R."/>
            <person name="Ronald P.C."/>
            <person name="Panaud O."/>
            <person name="Kellogg E.A."/>
            <person name="Brutnell T.P."/>
            <person name="Doust A.N."/>
            <person name="Tuskan G.A."/>
            <person name="Rokhsar D."/>
            <person name="Devos K.M."/>
        </authorList>
    </citation>
    <scope>NUCLEOTIDE SEQUENCE [LARGE SCALE GENOMIC DNA]</scope>
    <source>
        <strain evidence="2">Yugu1</strain>
    </source>
</reference>
<organism evidence="2">
    <name type="scientific">Setaria italica</name>
    <name type="common">Foxtail millet</name>
    <name type="synonym">Panicum italicum</name>
    <dbReference type="NCBI Taxonomy" id="4555"/>
    <lineage>
        <taxon>Eukaryota</taxon>
        <taxon>Viridiplantae</taxon>
        <taxon>Streptophyta</taxon>
        <taxon>Embryophyta</taxon>
        <taxon>Tracheophyta</taxon>
        <taxon>Spermatophyta</taxon>
        <taxon>Magnoliopsida</taxon>
        <taxon>Liliopsida</taxon>
        <taxon>Poales</taxon>
        <taxon>Poaceae</taxon>
        <taxon>PACMAD clade</taxon>
        <taxon>Panicoideae</taxon>
        <taxon>Panicodae</taxon>
        <taxon>Paniceae</taxon>
        <taxon>Cenchrinae</taxon>
        <taxon>Setaria</taxon>
    </lineage>
</organism>
<sequence length="366" mass="41367">MYFDHWTTRDLGERQPTSWRSTDVLGKPKKTMKKCVRRLNMLSFTYPPEFNTGENQRLRGLNAKLLDVFRLIAHSYDCLAEEQDKYDNLLTVWLNQERIDSTKATLRDLRAECEALLAEVSAIGGEFYIPPKLQGKVRLKKYVPVGSLQHLTGADHFFQEQLPDGALGENHERDVGSINRLSFQVNRMAFLQACGVEYAQTKLYKALRRSLRQDLDELLLNQFPVHTMPALFNRVGQLLGLALDVEVVSPGEDPAVEVVGPGEDPAVEVVGPGEDPAVEGEEEDGQGEDWVGQEEEDGQRIIHHLIFLSSDEEDGQGEDWVGQGEDGQQILHHLIFLSSDEDDDGVEEQDEQIMHHLIFLSSDEDD</sequence>